<keyword evidence="2" id="KW-1185">Reference proteome</keyword>
<evidence type="ECO:0000313" key="2">
    <source>
        <dbReference type="Proteomes" id="UP000593573"/>
    </source>
</evidence>
<protein>
    <submittedName>
        <fullName evidence="1">Uncharacterized protein</fullName>
    </submittedName>
</protein>
<organism evidence="1 2">
    <name type="scientific">Gossypium klotzschianum</name>
    <dbReference type="NCBI Taxonomy" id="34286"/>
    <lineage>
        <taxon>Eukaryota</taxon>
        <taxon>Viridiplantae</taxon>
        <taxon>Streptophyta</taxon>
        <taxon>Embryophyta</taxon>
        <taxon>Tracheophyta</taxon>
        <taxon>Spermatophyta</taxon>
        <taxon>Magnoliopsida</taxon>
        <taxon>eudicotyledons</taxon>
        <taxon>Gunneridae</taxon>
        <taxon>Pentapetalae</taxon>
        <taxon>rosids</taxon>
        <taxon>malvids</taxon>
        <taxon>Malvales</taxon>
        <taxon>Malvaceae</taxon>
        <taxon>Malvoideae</taxon>
        <taxon>Gossypium</taxon>
    </lineage>
</organism>
<dbReference type="Proteomes" id="UP000593573">
    <property type="component" value="Unassembled WGS sequence"/>
</dbReference>
<accession>A0A7J8URX4</accession>
<dbReference type="AlphaFoldDB" id="A0A7J8URX4"/>
<reference evidence="1 2" key="1">
    <citation type="journal article" date="2019" name="Genome Biol. Evol.">
        <title>Insights into the evolution of the New World diploid cottons (Gossypium, subgenus Houzingenia) based on genome sequencing.</title>
        <authorList>
            <person name="Grover C.E."/>
            <person name="Arick M.A. 2nd"/>
            <person name="Thrash A."/>
            <person name="Conover J.L."/>
            <person name="Sanders W.S."/>
            <person name="Peterson D.G."/>
            <person name="Frelichowski J.E."/>
            <person name="Scheffler J.A."/>
            <person name="Scheffler B.E."/>
            <person name="Wendel J.F."/>
        </authorList>
    </citation>
    <scope>NUCLEOTIDE SEQUENCE [LARGE SCALE GENOMIC DNA]</scope>
    <source>
        <strain evidence="1">57</strain>
        <tissue evidence="1">Leaf</tissue>
    </source>
</reference>
<dbReference type="EMBL" id="JABFAB010000007">
    <property type="protein sequence ID" value="MBA0653237.1"/>
    <property type="molecule type" value="Genomic_DNA"/>
</dbReference>
<proteinExistence type="predicted"/>
<dbReference type="OrthoDB" id="1740968at2759"/>
<gene>
    <name evidence="1" type="ORF">Goklo_020434</name>
</gene>
<comment type="caution">
    <text evidence="1">The sequence shown here is derived from an EMBL/GenBank/DDBJ whole genome shotgun (WGS) entry which is preliminary data.</text>
</comment>
<sequence length="176" mass="19938">DLQSYLSDLSLFLALESKKFYILVDNQPWLSDLGCQLSCRREKKEGKEASSKSNAKGSNNFERWLPFLDAKTSSGKEVLPPINRLNTSLLLSSELNRTLYGFIVLKSHGPMFEVLTTTMSFSELYVFLVLRNILRAALFQRALEVNNWFITIDGGSNQSLEVYSNDPISELVEKTS</sequence>
<evidence type="ECO:0000313" key="1">
    <source>
        <dbReference type="EMBL" id="MBA0653237.1"/>
    </source>
</evidence>
<dbReference type="PANTHER" id="PTHR34553:SF4">
    <property type="entry name" value="G1_S-SPECIFIC CYCLIN-E PROTEIN"/>
    <property type="match status" value="1"/>
</dbReference>
<dbReference type="PANTHER" id="PTHR34553">
    <property type="entry name" value="OS05G0597400 PROTEIN"/>
    <property type="match status" value="1"/>
</dbReference>
<name>A0A7J8URX4_9ROSI</name>
<feature type="non-terminal residue" evidence="1">
    <location>
        <position position="176"/>
    </location>
</feature>